<protein>
    <submittedName>
        <fullName evidence="2">Uncharacterized protein</fullName>
    </submittedName>
</protein>
<proteinExistence type="predicted"/>
<keyword evidence="1" id="KW-1133">Transmembrane helix</keyword>
<name>A0A0F6SES3_9BACT</name>
<dbReference type="InterPro" id="IPR046027">
    <property type="entry name" value="DUF5985"/>
</dbReference>
<dbReference type="RefSeq" id="WP_275935473.1">
    <property type="nucleotide sequence ID" value="NZ_CP011125.1"/>
</dbReference>
<evidence type="ECO:0000256" key="1">
    <source>
        <dbReference type="SAM" id="Phobius"/>
    </source>
</evidence>
<organism evidence="2 3">
    <name type="scientific">Sandaracinus amylolyticus</name>
    <dbReference type="NCBI Taxonomy" id="927083"/>
    <lineage>
        <taxon>Bacteria</taxon>
        <taxon>Pseudomonadati</taxon>
        <taxon>Myxococcota</taxon>
        <taxon>Polyangia</taxon>
        <taxon>Polyangiales</taxon>
        <taxon>Sandaracinaceae</taxon>
        <taxon>Sandaracinus</taxon>
    </lineage>
</organism>
<dbReference type="KEGG" id="samy:DB32_002843"/>
<reference evidence="2 3" key="1">
    <citation type="submission" date="2015-03" db="EMBL/GenBank/DDBJ databases">
        <title>Genome assembly of Sandaracinus amylolyticus DSM 53668.</title>
        <authorList>
            <person name="Sharma G."/>
            <person name="Subramanian S."/>
        </authorList>
    </citation>
    <scope>NUCLEOTIDE SEQUENCE [LARGE SCALE GENOMIC DNA]</scope>
    <source>
        <strain evidence="2 3">DSM 53668</strain>
    </source>
</reference>
<feature type="transmembrane region" description="Helical" evidence="1">
    <location>
        <begin position="35"/>
        <end position="55"/>
    </location>
</feature>
<dbReference type="STRING" id="927083.DB32_002843"/>
<evidence type="ECO:0000313" key="2">
    <source>
        <dbReference type="EMBL" id="AKF05694.1"/>
    </source>
</evidence>
<keyword evidence="1" id="KW-0812">Transmembrane</keyword>
<dbReference type="Pfam" id="PF19447">
    <property type="entry name" value="DUF5985"/>
    <property type="match status" value="1"/>
</dbReference>
<dbReference type="Proteomes" id="UP000034883">
    <property type="component" value="Chromosome"/>
</dbReference>
<dbReference type="EMBL" id="CP011125">
    <property type="protein sequence ID" value="AKF05694.1"/>
    <property type="molecule type" value="Genomic_DNA"/>
</dbReference>
<evidence type="ECO:0000313" key="3">
    <source>
        <dbReference type="Proteomes" id="UP000034883"/>
    </source>
</evidence>
<dbReference type="AlphaFoldDB" id="A0A0F6SES3"/>
<keyword evidence="3" id="KW-1185">Reference proteome</keyword>
<sequence>MTSIVPVVVYLLCAATSLTCAVLLVRGYRGSRSRLLLWSSICFVSLALNNILLFVDFLLGPNYDLSLWRTVIAAIGMAILVYGLIWEPR</sequence>
<keyword evidence="1" id="KW-0472">Membrane</keyword>
<feature type="transmembrane region" description="Helical" evidence="1">
    <location>
        <begin position="6"/>
        <end position="28"/>
    </location>
</feature>
<accession>A0A0F6SES3</accession>
<feature type="transmembrane region" description="Helical" evidence="1">
    <location>
        <begin position="67"/>
        <end position="86"/>
    </location>
</feature>
<gene>
    <name evidence="2" type="ORF">DB32_002843</name>
</gene>